<dbReference type="Gene3D" id="3.10.690.10">
    <property type="entry name" value="Bifunctional nuclease domain"/>
    <property type="match status" value="1"/>
</dbReference>
<proteinExistence type="predicted"/>
<feature type="domain" description="BFN" evidence="1">
    <location>
        <begin position="1"/>
        <end position="133"/>
    </location>
</feature>
<protein>
    <submittedName>
        <fullName evidence="2">Unannotated protein</fullName>
    </submittedName>
</protein>
<dbReference type="AlphaFoldDB" id="A0A6J7AFR5"/>
<dbReference type="InterPro" id="IPR003729">
    <property type="entry name" value="Bi_nuclease_dom"/>
</dbReference>
<dbReference type="EMBL" id="CAFABE010000064">
    <property type="protein sequence ID" value="CAB4831734.1"/>
    <property type="molecule type" value="Genomic_DNA"/>
</dbReference>
<dbReference type="PANTHER" id="PTHR15160">
    <property type="entry name" value="VON HIPPEL-LINDAU PROTEIN"/>
    <property type="match status" value="1"/>
</dbReference>
<evidence type="ECO:0000313" key="4">
    <source>
        <dbReference type="EMBL" id="CAB5033399.1"/>
    </source>
</evidence>
<dbReference type="InterPro" id="IPR036104">
    <property type="entry name" value="BFN_sf"/>
</dbReference>
<dbReference type="GO" id="GO:0004518">
    <property type="term" value="F:nuclease activity"/>
    <property type="evidence" value="ECO:0007669"/>
    <property type="project" value="InterPro"/>
</dbReference>
<dbReference type="SUPFAM" id="SSF103256">
    <property type="entry name" value="Hypothetical protein TM0160"/>
    <property type="match status" value="1"/>
</dbReference>
<dbReference type="EMBL" id="CAFBPM010000043">
    <property type="protein sequence ID" value="CAB5033399.1"/>
    <property type="molecule type" value="Genomic_DNA"/>
</dbReference>
<organism evidence="2">
    <name type="scientific">freshwater metagenome</name>
    <dbReference type="NCBI Taxonomy" id="449393"/>
    <lineage>
        <taxon>unclassified sequences</taxon>
        <taxon>metagenomes</taxon>
        <taxon>ecological metagenomes</taxon>
    </lineage>
</organism>
<accession>A0A6J7AFR5</accession>
<evidence type="ECO:0000313" key="3">
    <source>
        <dbReference type="EMBL" id="CAB4883984.1"/>
    </source>
</evidence>
<name>A0A6J7AFR5_9ZZZZ</name>
<dbReference type="Pfam" id="PF02577">
    <property type="entry name" value="BFN_dom"/>
    <property type="match status" value="1"/>
</dbReference>
<sequence length="165" mass="18006">MVRVTLQAVRVDLQSNTPVLLLQESDGEGRTLPIFIGTPEATAIAYATQGIEVPRPLTHDLLVDVVEALDASIREVEITSLEGSTFYAELHLVRGGEDIIVSARPSDAVALAVRTSCPLYVSESIMNSEGVVMDLSEDDDEVEEEVVVDQFREFLDTIQPEDFSG</sequence>
<reference evidence="2" key="1">
    <citation type="submission" date="2020-05" db="EMBL/GenBank/DDBJ databases">
        <authorList>
            <person name="Chiriac C."/>
            <person name="Salcher M."/>
            <person name="Ghai R."/>
            <person name="Kavagutti S V."/>
        </authorList>
    </citation>
    <scope>NUCLEOTIDE SEQUENCE</scope>
</reference>
<dbReference type="EMBL" id="CAFBLT010000004">
    <property type="protein sequence ID" value="CAB4883984.1"/>
    <property type="molecule type" value="Genomic_DNA"/>
</dbReference>
<dbReference type="PROSITE" id="PS51658">
    <property type="entry name" value="BFN"/>
    <property type="match status" value="1"/>
</dbReference>
<gene>
    <name evidence="2" type="ORF">UFOPK3164_01257</name>
    <name evidence="3" type="ORF">UFOPK3427_01824</name>
    <name evidence="4" type="ORF">UFOPK4112_01924</name>
</gene>
<evidence type="ECO:0000313" key="2">
    <source>
        <dbReference type="EMBL" id="CAB4831734.1"/>
    </source>
</evidence>
<dbReference type="PANTHER" id="PTHR15160:SF1">
    <property type="entry name" value="VON HIPPEL-LINDAU DISEASE TUMOR SUPPRESSOR"/>
    <property type="match status" value="1"/>
</dbReference>
<evidence type="ECO:0000259" key="1">
    <source>
        <dbReference type="PROSITE" id="PS51658"/>
    </source>
</evidence>